<feature type="compositionally biased region" description="Basic and acidic residues" evidence="1">
    <location>
        <begin position="1"/>
        <end position="14"/>
    </location>
</feature>
<name>A0A2P2M8J0_RHIMU</name>
<organism evidence="2">
    <name type="scientific">Rhizophora mucronata</name>
    <name type="common">Asiatic mangrove</name>
    <dbReference type="NCBI Taxonomy" id="61149"/>
    <lineage>
        <taxon>Eukaryota</taxon>
        <taxon>Viridiplantae</taxon>
        <taxon>Streptophyta</taxon>
        <taxon>Embryophyta</taxon>
        <taxon>Tracheophyta</taxon>
        <taxon>Spermatophyta</taxon>
        <taxon>Magnoliopsida</taxon>
        <taxon>eudicotyledons</taxon>
        <taxon>Gunneridae</taxon>
        <taxon>Pentapetalae</taxon>
        <taxon>rosids</taxon>
        <taxon>fabids</taxon>
        <taxon>Malpighiales</taxon>
        <taxon>Rhizophoraceae</taxon>
        <taxon>Rhizophora</taxon>
    </lineage>
</organism>
<sequence>MNMDQHEVRERDVYGSDIPDEGEMDAEEEEVEEEEEYEVQHDPNAKVSSRSLSYCLC</sequence>
<accession>A0A2P2M8J0</accession>
<feature type="region of interest" description="Disordered" evidence="1">
    <location>
        <begin position="1"/>
        <end position="57"/>
    </location>
</feature>
<feature type="compositionally biased region" description="Polar residues" evidence="1">
    <location>
        <begin position="46"/>
        <end position="57"/>
    </location>
</feature>
<protein>
    <submittedName>
        <fullName evidence="2">Uncharacterized protein</fullName>
    </submittedName>
</protein>
<feature type="compositionally biased region" description="Acidic residues" evidence="1">
    <location>
        <begin position="18"/>
        <end position="37"/>
    </location>
</feature>
<dbReference type="AlphaFoldDB" id="A0A2P2M8J0"/>
<proteinExistence type="predicted"/>
<evidence type="ECO:0000313" key="2">
    <source>
        <dbReference type="EMBL" id="MBX26544.1"/>
    </source>
</evidence>
<evidence type="ECO:0000256" key="1">
    <source>
        <dbReference type="SAM" id="MobiDB-lite"/>
    </source>
</evidence>
<reference evidence="2" key="1">
    <citation type="submission" date="2018-02" db="EMBL/GenBank/DDBJ databases">
        <title>Rhizophora mucronata_Transcriptome.</title>
        <authorList>
            <person name="Meera S.P."/>
            <person name="Sreeshan A."/>
            <person name="Augustine A."/>
        </authorList>
    </citation>
    <scope>NUCLEOTIDE SEQUENCE</scope>
    <source>
        <tissue evidence="2">Leaf</tissue>
    </source>
</reference>
<dbReference type="EMBL" id="GGEC01046060">
    <property type="protein sequence ID" value="MBX26544.1"/>
    <property type="molecule type" value="Transcribed_RNA"/>
</dbReference>